<accession>A0ACA9YBL4</accession>
<proteinExistence type="predicted"/>
<sequence>MNRILGNIYLSSIKPLEDGDLGNITHILSIIPGDLPDLSEYVHLQIPLNDNDNLIFPYLNKIFDFINVALFNETDPNIKSKHQGHLLIHCHEGLSRSVTILICYLIKYYRLSLDQAIYAIKRRQEIRINEDFMEQLKVYEDITGNMKDLKFRLYLSEKLGTEGYQMFNEINGFVQQQEELEEDTQKEEEEKEDGILTCKKCRHPLALSTQILPHQPPDETSNQANFMKKSRRTVYSSMKASSVCSHYYLKDPLKWMNLNFGDEGEMEGRLNCPNCNCKVGGYSWKGSRCSCGKWIIPAFDLSTSKVDFKTSKSIINISPELQTEIITKN</sequence>
<gene>
    <name evidence="1" type="ORF">CLIB1444_09S03796</name>
</gene>
<dbReference type="Proteomes" id="UP001152531">
    <property type="component" value="Unassembled WGS sequence"/>
</dbReference>
<comment type="caution">
    <text evidence="1">The sequence shown here is derived from an EMBL/GenBank/DDBJ whole genome shotgun (WGS) entry which is preliminary data.</text>
</comment>
<protein>
    <submittedName>
        <fullName evidence="1">Tyrosine-protein phosphatase Yvh1p</fullName>
    </submittedName>
</protein>
<evidence type="ECO:0000313" key="2">
    <source>
        <dbReference type="Proteomes" id="UP001152531"/>
    </source>
</evidence>
<name>A0ACA9YBL4_9ASCO</name>
<keyword evidence="2" id="KW-1185">Reference proteome</keyword>
<dbReference type="EMBL" id="CALSDN010000009">
    <property type="protein sequence ID" value="CAH6722448.1"/>
    <property type="molecule type" value="Genomic_DNA"/>
</dbReference>
<reference evidence="1" key="1">
    <citation type="submission" date="2022-06" db="EMBL/GenBank/DDBJ databases">
        <authorList>
            <person name="Legras J.-L."/>
            <person name="Devillers H."/>
            <person name="Grondin C."/>
        </authorList>
    </citation>
    <scope>NUCLEOTIDE SEQUENCE</scope>
    <source>
        <strain evidence="1">CLIB 1444</strain>
    </source>
</reference>
<organism evidence="1 2">
    <name type="scientific">[Candida] jaroonii</name>
    <dbReference type="NCBI Taxonomy" id="467808"/>
    <lineage>
        <taxon>Eukaryota</taxon>
        <taxon>Fungi</taxon>
        <taxon>Dikarya</taxon>
        <taxon>Ascomycota</taxon>
        <taxon>Saccharomycotina</taxon>
        <taxon>Pichiomycetes</taxon>
        <taxon>Debaryomycetaceae</taxon>
        <taxon>Yamadazyma</taxon>
    </lineage>
</organism>
<evidence type="ECO:0000313" key="1">
    <source>
        <dbReference type="EMBL" id="CAH6722448.1"/>
    </source>
</evidence>